<dbReference type="Gene3D" id="2.130.10.10">
    <property type="entry name" value="YVTN repeat-like/Quinoprotein amine dehydrogenase"/>
    <property type="match status" value="1"/>
</dbReference>
<gene>
    <name evidence="2" type="ORF">V22_20990</name>
</gene>
<feature type="chain" id="PRO_5021841468" description="Translocation protein TolB" evidence="1">
    <location>
        <begin position="33"/>
        <end position="425"/>
    </location>
</feature>
<name>A0A517T911_9PLAN</name>
<evidence type="ECO:0000256" key="1">
    <source>
        <dbReference type="SAM" id="SignalP"/>
    </source>
</evidence>
<dbReference type="Proteomes" id="UP000319976">
    <property type="component" value="Chromosome"/>
</dbReference>
<dbReference type="RefSeq" id="WP_145262368.1">
    <property type="nucleotide sequence ID" value="NZ_CP036316.1"/>
</dbReference>
<accession>A0A517T911</accession>
<dbReference type="OrthoDB" id="5174394at2"/>
<evidence type="ECO:0000313" key="3">
    <source>
        <dbReference type="Proteomes" id="UP000319976"/>
    </source>
</evidence>
<dbReference type="EMBL" id="CP036316">
    <property type="protein sequence ID" value="QDT64856.1"/>
    <property type="molecule type" value="Genomic_DNA"/>
</dbReference>
<reference evidence="2 3" key="1">
    <citation type="submission" date="2019-02" db="EMBL/GenBank/DDBJ databases">
        <title>Deep-cultivation of Planctomycetes and their phenomic and genomic characterization uncovers novel biology.</title>
        <authorList>
            <person name="Wiegand S."/>
            <person name="Jogler M."/>
            <person name="Boedeker C."/>
            <person name="Pinto D."/>
            <person name="Vollmers J."/>
            <person name="Rivas-Marin E."/>
            <person name="Kohn T."/>
            <person name="Peeters S.H."/>
            <person name="Heuer A."/>
            <person name="Rast P."/>
            <person name="Oberbeckmann S."/>
            <person name="Bunk B."/>
            <person name="Jeske O."/>
            <person name="Meyerdierks A."/>
            <person name="Storesund J.E."/>
            <person name="Kallscheuer N."/>
            <person name="Luecker S."/>
            <person name="Lage O.M."/>
            <person name="Pohl T."/>
            <person name="Merkel B.J."/>
            <person name="Hornburger P."/>
            <person name="Mueller R.-W."/>
            <person name="Bruemmer F."/>
            <person name="Labrenz M."/>
            <person name="Spormann A.M."/>
            <person name="Op den Camp H."/>
            <person name="Overmann J."/>
            <person name="Amann R."/>
            <person name="Jetten M.S.M."/>
            <person name="Mascher T."/>
            <person name="Medema M.H."/>
            <person name="Devos D.P."/>
            <person name="Kaster A.-K."/>
            <person name="Ovreas L."/>
            <person name="Rohde M."/>
            <person name="Galperin M.Y."/>
            <person name="Jogler C."/>
        </authorList>
    </citation>
    <scope>NUCLEOTIDE SEQUENCE [LARGE SCALE GENOMIC DNA]</scope>
    <source>
        <strain evidence="2 3">V22</strain>
    </source>
</reference>
<dbReference type="KEGG" id="chya:V22_20990"/>
<protein>
    <recommendedName>
        <fullName evidence="4">Translocation protein TolB</fullName>
    </recommendedName>
</protein>
<keyword evidence="1" id="KW-0732">Signal</keyword>
<keyword evidence="3" id="KW-1185">Reference proteome</keyword>
<evidence type="ECO:0008006" key="4">
    <source>
        <dbReference type="Google" id="ProtNLM"/>
    </source>
</evidence>
<proteinExistence type="predicted"/>
<dbReference type="AlphaFoldDB" id="A0A517T911"/>
<organism evidence="2 3">
    <name type="scientific">Calycomorphotria hydatis</name>
    <dbReference type="NCBI Taxonomy" id="2528027"/>
    <lineage>
        <taxon>Bacteria</taxon>
        <taxon>Pseudomonadati</taxon>
        <taxon>Planctomycetota</taxon>
        <taxon>Planctomycetia</taxon>
        <taxon>Planctomycetales</taxon>
        <taxon>Planctomycetaceae</taxon>
        <taxon>Calycomorphotria</taxon>
    </lineage>
</organism>
<feature type="signal peptide" evidence="1">
    <location>
        <begin position="1"/>
        <end position="32"/>
    </location>
</feature>
<dbReference type="InterPro" id="IPR015943">
    <property type="entry name" value="WD40/YVTN_repeat-like_dom_sf"/>
</dbReference>
<evidence type="ECO:0000313" key="2">
    <source>
        <dbReference type="EMBL" id="QDT64856.1"/>
    </source>
</evidence>
<dbReference type="SUPFAM" id="SSF82171">
    <property type="entry name" value="DPP6 N-terminal domain-like"/>
    <property type="match status" value="1"/>
</dbReference>
<sequence precursor="true">MTLNSLLRHPRFLFLQTLLWASVLLVPATVPAAEQPDLPVQAITSGPKFHWRGYYDKFLTDPSDRYVLVNQVNFEGRSPTAGDYLQVGMVDLQNDNEWIELGSTTAWSWQQGCMLQWVPQCETDVIWNDRENGKYVSQIHNIKTGETRTLPRPIYCLSPDGKTAFFTDFRRLNETRPGYGYAGIDDPNRDVLAPEDIGIWKMDLKTGEYSLIFSMKDAAEILYDGREEKAFTPESKHWFNHLLCSPDGKRLFFLHRWNTPPKRGFDTRAFTMNVDGTAPYVLDPHGGTSHFVWRDPNHIFAWAWHPSHKDSFYLYEDKTDNVKQIGGIAMPKNGHNTYIPGTNNEWVLNDTYPNRDRMQVPYIYHIPTDRRINLGEFYSPLSYKGEWRCDNHPCTTRDGTKVIFDSPHGGGRQVYMIDIGELIKD</sequence>